<dbReference type="GO" id="GO:0005524">
    <property type="term" value="F:ATP binding"/>
    <property type="evidence" value="ECO:0007669"/>
    <property type="project" value="UniProtKB-KW"/>
</dbReference>
<sequence length="807" mass="88011">MSSQPSATPTAGNNNSNNKLNKRGTNDQNTMHVADGLHVVVRLLPSTGLEGAFRVHVLPESLQHAGLKLGDVCEISSEDGSHGYGIAWRADDRMGTRPKNRPAKMTETIRSAFGFEEGSTVTIARTSASIVRADRIVLSDVTPPEYNKPDDVDDGCWRTRTTNLFTNCEALAPGIAFDVVGRRKFRKRFYIESIEAKNAPTESACLFCFCDNTQLIMPGAALANVNAGASSVVLVLSKTSRHGVNTTPIHLNNNIELGLDLSRIGGLLEQSRILNRQLRRLLHTTSSRSTGGNPNPPVLLHGYEGTGKSMLMNALAEMKGLRKVVRVDRARLTGGSISKNQAIIQDSFREAGKSQPALVLLDNLDTLTPTDDVAYSEILATSISSLSGQKVMIVASTRSPTSLNSTVSRTFRRSLELPIPDTEAREQILNVLQGKPMFATDTMSTAVAAQTHGFTGADIEALYGHAEVIAYDRYEEECEQQELARSPTPPAYEEVPDLLDGCWNGGAGSHPTSEVTLRDLKAALELSKPTALREIFSEKPKVRWEDIGGSETVKKSFDRIIGWPLLHKEVLERVKYPMPRGVLLYGPPGCSKTLTAQAVANTYNFNFIAIKGAELLSMYVGESERAVREVFRKAKTAAPCVIFFDEIDAIGSDRANEGTKGLNVLTTLLNEMDGFDTLRDVFILAATNKPESLDPALMRPGRFSKHVYLGPPGVAARKEILSIATRGVALSGDVDFDGLVGATEGYSGAEIVNIVQIAKTPAVERHLLSRHEEVRVTAEDFKLGLQEQKKGITKEMLEGYEVFFKKQ</sequence>
<dbReference type="PANTHER" id="PTHR23077">
    <property type="entry name" value="AAA-FAMILY ATPASE"/>
    <property type="match status" value="1"/>
</dbReference>
<name>A0AAI9EFR7_9PEZI</name>
<proteinExistence type="predicted"/>
<feature type="compositionally biased region" description="Polar residues" evidence="4">
    <location>
        <begin position="1"/>
        <end position="12"/>
    </location>
</feature>
<evidence type="ECO:0000256" key="3">
    <source>
        <dbReference type="ARBA" id="ARBA00023054"/>
    </source>
</evidence>
<organism evidence="6 7">
    <name type="scientific">Lecanosticta acicola</name>
    <dbReference type="NCBI Taxonomy" id="111012"/>
    <lineage>
        <taxon>Eukaryota</taxon>
        <taxon>Fungi</taxon>
        <taxon>Dikarya</taxon>
        <taxon>Ascomycota</taxon>
        <taxon>Pezizomycotina</taxon>
        <taxon>Dothideomycetes</taxon>
        <taxon>Dothideomycetidae</taxon>
        <taxon>Mycosphaerellales</taxon>
        <taxon>Mycosphaerellaceae</taxon>
        <taxon>Lecanosticta</taxon>
    </lineage>
</organism>
<keyword evidence="3" id="KW-0175">Coiled coil</keyword>
<dbReference type="EMBL" id="CAVMBE010000138">
    <property type="protein sequence ID" value="CAK4034808.1"/>
    <property type="molecule type" value="Genomic_DNA"/>
</dbReference>
<dbReference type="InterPro" id="IPR003959">
    <property type="entry name" value="ATPase_AAA_core"/>
</dbReference>
<evidence type="ECO:0000259" key="5">
    <source>
        <dbReference type="SMART" id="SM00382"/>
    </source>
</evidence>
<dbReference type="PROSITE" id="PS00674">
    <property type="entry name" value="AAA"/>
    <property type="match status" value="1"/>
</dbReference>
<keyword evidence="7" id="KW-1185">Reference proteome</keyword>
<accession>A0AAI9EFR7</accession>
<evidence type="ECO:0000256" key="1">
    <source>
        <dbReference type="ARBA" id="ARBA00022741"/>
    </source>
</evidence>
<dbReference type="FunFam" id="3.40.50.300:FF:001025">
    <property type="entry name" value="ATPase family, AAA domain-containing 2B"/>
    <property type="match status" value="1"/>
</dbReference>
<feature type="region of interest" description="Disordered" evidence="4">
    <location>
        <begin position="1"/>
        <end position="29"/>
    </location>
</feature>
<dbReference type="Proteomes" id="UP001296104">
    <property type="component" value="Unassembled WGS sequence"/>
</dbReference>
<dbReference type="Pfam" id="PF00004">
    <property type="entry name" value="AAA"/>
    <property type="match status" value="2"/>
</dbReference>
<keyword evidence="2" id="KW-0067">ATP-binding</keyword>
<dbReference type="Gene3D" id="1.10.8.60">
    <property type="match status" value="2"/>
</dbReference>
<evidence type="ECO:0000313" key="7">
    <source>
        <dbReference type="Proteomes" id="UP001296104"/>
    </source>
</evidence>
<feature type="domain" description="AAA+ ATPase" evidence="5">
    <location>
        <begin position="578"/>
        <end position="713"/>
    </location>
</feature>
<dbReference type="InterPro" id="IPR050168">
    <property type="entry name" value="AAA_ATPase_domain"/>
</dbReference>
<dbReference type="GO" id="GO:0005737">
    <property type="term" value="C:cytoplasm"/>
    <property type="evidence" value="ECO:0007669"/>
    <property type="project" value="TreeGrafter"/>
</dbReference>
<protein>
    <submittedName>
        <fullName evidence="6">ATPase family 2</fullName>
    </submittedName>
</protein>
<feature type="domain" description="AAA+ ATPase" evidence="5">
    <location>
        <begin position="294"/>
        <end position="421"/>
    </location>
</feature>
<gene>
    <name evidence="6" type="ORF">LECACI_7A009966</name>
</gene>
<dbReference type="InterPro" id="IPR003960">
    <property type="entry name" value="ATPase_AAA_CS"/>
</dbReference>
<dbReference type="SMART" id="SM00382">
    <property type="entry name" value="AAA"/>
    <property type="match status" value="2"/>
</dbReference>
<dbReference type="InterPro" id="IPR003593">
    <property type="entry name" value="AAA+_ATPase"/>
</dbReference>
<dbReference type="AlphaFoldDB" id="A0AAI9EFR7"/>
<dbReference type="SUPFAM" id="SSF52540">
    <property type="entry name" value="P-loop containing nucleoside triphosphate hydrolases"/>
    <property type="match status" value="2"/>
</dbReference>
<dbReference type="PANTHER" id="PTHR23077:SF27">
    <property type="entry name" value="ATPASE FAMILY GENE 2 PROTEIN HOMOLOG A"/>
    <property type="match status" value="1"/>
</dbReference>
<dbReference type="InterPro" id="IPR027417">
    <property type="entry name" value="P-loop_NTPase"/>
</dbReference>
<dbReference type="GO" id="GO:0016887">
    <property type="term" value="F:ATP hydrolysis activity"/>
    <property type="evidence" value="ECO:0007669"/>
    <property type="project" value="InterPro"/>
</dbReference>
<dbReference type="Pfam" id="PF17862">
    <property type="entry name" value="AAA_lid_3"/>
    <property type="match status" value="2"/>
</dbReference>
<evidence type="ECO:0000256" key="4">
    <source>
        <dbReference type="SAM" id="MobiDB-lite"/>
    </source>
</evidence>
<evidence type="ECO:0000313" key="6">
    <source>
        <dbReference type="EMBL" id="CAK4034808.1"/>
    </source>
</evidence>
<keyword evidence="1" id="KW-0547">Nucleotide-binding</keyword>
<dbReference type="InterPro" id="IPR041569">
    <property type="entry name" value="AAA_lid_3"/>
</dbReference>
<evidence type="ECO:0000256" key="2">
    <source>
        <dbReference type="ARBA" id="ARBA00022840"/>
    </source>
</evidence>
<comment type="caution">
    <text evidence="6">The sequence shown here is derived from an EMBL/GenBank/DDBJ whole genome shotgun (WGS) entry which is preliminary data.</text>
</comment>
<reference evidence="6" key="1">
    <citation type="submission" date="2023-11" db="EMBL/GenBank/DDBJ databases">
        <authorList>
            <person name="Alioto T."/>
            <person name="Alioto T."/>
            <person name="Gomez Garrido J."/>
        </authorList>
    </citation>
    <scope>NUCLEOTIDE SEQUENCE</scope>
</reference>
<dbReference type="Gene3D" id="3.40.50.300">
    <property type="entry name" value="P-loop containing nucleotide triphosphate hydrolases"/>
    <property type="match status" value="2"/>
</dbReference>